<evidence type="ECO:0000256" key="5">
    <source>
        <dbReference type="ARBA" id="ARBA00047664"/>
    </source>
</evidence>
<evidence type="ECO:0000256" key="6">
    <source>
        <dbReference type="HAMAP-Rule" id="MF_01930"/>
    </source>
</evidence>
<evidence type="ECO:0000256" key="2">
    <source>
        <dbReference type="ARBA" id="ARBA00022679"/>
    </source>
</evidence>
<dbReference type="UniPathway" id="UPA00074">
    <property type="reaction ID" value="UER00126"/>
</dbReference>
<dbReference type="PANTHER" id="PTHR43369:SF2">
    <property type="entry name" value="PHOSPHORIBOSYLGLYCINAMIDE FORMYLTRANSFERASE"/>
    <property type="match status" value="1"/>
</dbReference>
<dbReference type="InParanoid" id="A0A1B1YU10"/>
<reference evidence="9" key="1">
    <citation type="submission" date="2016-03" db="EMBL/GenBank/DDBJ databases">
        <title>Complete genome sequence of Solimmundus cernigliae, representing a novel lineage of polycyclic aromatic hydrocarbon degraders within the Gammaproteobacteria.</title>
        <authorList>
            <person name="Singleton D.R."/>
            <person name="Dickey A.N."/>
            <person name="Scholl E.H."/>
            <person name="Wright F.A."/>
            <person name="Aitken M.D."/>
        </authorList>
    </citation>
    <scope>NUCLEOTIDE SEQUENCE [LARGE SCALE GENOMIC DNA]</scope>
    <source>
        <strain evidence="9">TR3.2</strain>
    </source>
</reference>
<dbReference type="PANTHER" id="PTHR43369">
    <property type="entry name" value="PHOSPHORIBOSYLGLYCINAMIDE FORMYLTRANSFERASE"/>
    <property type="match status" value="1"/>
</dbReference>
<dbReference type="InterPro" id="IPR002376">
    <property type="entry name" value="Formyl_transf_N"/>
</dbReference>
<dbReference type="InterPro" id="IPR004607">
    <property type="entry name" value="GART"/>
</dbReference>
<evidence type="ECO:0000256" key="1">
    <source>
        <dbReference type="ARBA" id="ARBA00005054"/>
    </source>
</evidence>
<dbReference type="RefSeq" id="WP_068804197.1">
    <property type="nucleotide sequence ID" value="NZ_CP014671.1"/>
</dbReference>
<dbReference type="STRING" id="1810504.PG2T_08460"/>
<dbReference type="GO" id="GO:0005829">
    <property type="term" value="C:cytosol"/>
    <property type="evidence" value="ECO:0007669"/>
    <property type="project" value="TreeGrafter"/>
</dbReference>
<dbReference type="InterPro" id="IPR001555">
    <property type="entry name" value="GART_AS"/>
</dbReference>
<comment type="similarity">
    <text evidence="4 6">Belongs to the GART family.</text>
</comment>
<organism evidence="8 9">
    <name type="scientific">Immundisolibacter cernigliae</name>
    <dbReference type="NCBI Taxonomy" id="1810504"/>
    <lineage>
        <taxon>Bacteria</taxon>
        <taxon>Pseudomonadati</taxon>
        <taxon>Pseudomonadota</taxon>
        <taxon>Gammaproteobacteria</taxon>
        <taxon>Immundisolibacterales</taxon>
        <taxon>Immundisolibacteraceae</taxon>
        <taxon>Immundisolibacter</taxon>
    </lineage>
</organism>
<evidence type="ECO:0000259" key="7">
    <source>
        <dbReference type="Pfam" id="PF00551"/>
    </source>
</evidence>
<dbReference type="CDD" id="cd08645">
    <property type="entry name" value="FMT_core_GART"/>
    <property type="match status" value="1"/>
</dbReference>
<dbReference type="InterPro" id="IPR036477">
    <property type="entry name" value="Formyl_transf_N_sf"/>
</dbReference>
<dbReference type="PROSITE" id="PS00373">
    <property type="entry name" value="GART"/>
    <property type="match status" value="1"/>
</dbReference>
<protein>
    <recommendedName>
        <fullName evidence="6">Phosphoribosylglycinamide formyltransferase</fullName>
        <ecNumber evidence="6">2.1.2.2</ecNumber>
    </recommendedName>
    <alternativeName>
        <fullName evidence="6">5'-phosphoribosylglycinamide transformylase</fullName>
    </alternativeName>
    <alternativeName>
        <fullName evidence="6">GAR transformylase</fullName>
        <shortName evidence="6">GART</shortName>
    </alternativeName>
</protein>
<feature type="domain" description="Formyl transferase N-terminal" evidence="7">
    <location>
        <begin position="7"/>
        <end position="186"/>
    </location>
</feature>
<dbReference type="SUPFAM" id="SSF53328">
    <property type="entry name" value="Formyltransferase"/>
    <property type="match status" value="1"/>
</dbReference>
<feature type="site" description="Raises pKa of active site His" evidence="6">
    <location>
        <position position="149"/>
    </location>
</feature>
<keyword evidence="2 6" id="KW-0808">Transferase</keyword>
<keyword evidence="9" id="KW-1185">Reference proteome</keyword>
<feature type="binding site" evidence="6">
    <location>
        <begin position="16"/>
        <end position="18"/>
    </location>
    <ligand>
        <name>N(1)-(5-phospho-beta-D-ribosyl)glycinamide</name>
        <dbReference type="ChEBI" id="CHEBI:143788"/>
    </ligand>
</feature>
<dbReference type="AlphaFoldDB" id="A0A1B1YU10"/>
<dbReference type="Gene3D" id="3.40.50.170">
    <property type="entry name" value="Formyl transferase, N-terminal domain"/>
    <property type="match status" value="1"/>
</dbReference>
<comment type="caution">
    <text evidence="6">Lacks conserved residue(s) required for the propagation of feature annotation.</text>
</comment>
<dbReference type="EMBL" id="CP014671">
    <property type="protein sequence ID" value="ANX04206.1"/>
    <property type="molecule type" value="Genomic_DNA"/>
</dbReference>
<keyword evidence="3 6" id="KW-0658">Purine biosynthesis</keyword>
<dbReference type="OrthoDB" id="9806170at2"/>
<comment type="catalytic activity">
    <reaction evidence="5 6">
        <text>N(1)-(5-phospho-beta-D-ribosyl)glycinamide + (6R)-10-formyltetrahydrofolate = N(2)-formyl-N(1)-(5-phospho-beta-D-ribosyl)glycinamide + (6S)-5,6,7,8-tetrahydrofolate + H(+)</text>
        <dbReference type="Rhea" id="RHEA:15053"/>
        <dbReference type="ChEBI" id="CHEBI:15378"/>
        <dbReference type="ChEBI" id="CHEBI:57453"/>
        <dbReference type="ChEBI" id="CHEBI:143788"/>
        <dbReference type="ChEBI" id="CHEBI:147286"/>
        <dbReference type="ChEBI" id="CHEBI:195366"/>
        <dbReference type="EC" id="2.1.2.2"/>
    </reaction>
</comment>
<comment type="pathway">
    <text evidence="1 6">Purine metabolism; IMP biosynthesis via de novo pathway; N(2)-formyl-N(1)-(5-phospho-D-ribosyl)glycinamide from N(1)-(5-phospho-D-ribosyl)glycinamide (10-formyl THF route): step 1/1.</text>
</comment>
<dbReference type="Proteomes" id="UP000092952">
    <property type="component" value="Chromosome"/>
</dbReference>
<evidence type="ECO:0000256" key="3">
    <source>
        <dbReference type="ARBA" id="ARBA00022755"/>
    </source>
</evidence>
<feature type="active site" description="Proton donor" evidence="6">
    <location>
        <position position="113"/>
    </location>
</feature>
<accession>A0A1B1YU10</accession>
<dbReference type="KEGG" id="gbi:PG2T_08460"/>
<evidence type="ECO:0000313" key="9">
    <source>
        <dbReference type="Proteomes" id="UP000092952"/>
    </source>
</evidence>
<comment type="function">
    <text evidence="6">Catalyzes the transfer of a formyl group from 10-formyltetrahydrofolate to 5-phospho-ribosyl-glycinamide (GAR), producing 5-phospho-ribosyl-N-formylglycinamide (FGAR) and tetrahydrofolate.</text>
</comment>
<dbReference type="GO" id="GO:0006189">
    <property type="term" value="P:'de novo' IMP biosynthetic process"/>
    <property type="evidence" value="ECO:0007669"/>
    <property type="project" value="UniProtKB-UniRule"/>
</dbReference>
<feature type="binding site" evidence="6">
    <location>
        <position position="111"/>
    </location>
    <ligand>
        <name>(6R)-10-formyltetrahydrofolate</name>
        <dbReference type="ChEBI" id="CHEBI:195366"/>
    </ligand>
</feature>
<dbReference type="NCBIfam" id="TIGR00639">
    <property type="entry name" value="PurN"/>
    <property type="match status" value="1"/>
</dbReference>
<evidence type="ECO:0000313" key="8">
    <source>
        <dbReference type="EMBL" id="ANX04206.1"/>
    </source>
</evidence>
<sequence>MTARPLRLAVLISGRGSNLKAILDAIGAGRLAAQVVLVLSNRPGAAGLDLAAAAGLSAATVDHRQYPDRHAFEQALVTALDAAQAELLVLAGFMRVLTADFVHHYRGRLINIHPSLLPAFAGLDTHARALAAGATEHGASVHFVTAAVDGGPLIAQIRVPVQAGDTPHTLAARVLPAEHRLYPLVIGWYAAGRLALGGDTVRLDGLPLAAPVQFAATGGLDE</sequence>
<evidence type="ECO:0000256" key="4">
    <source>
        <dbReference type="ARBA" id="ARBA00038440"/>
    </source>
</evidence>
<feature type="binding site" evidence="6">
    <location>
        <position position="69"/>
    </location>
    <ligand>
        <name>(6R)-10-formyltetrahydrofolate</name>
        <dbReference type="ChEBI" id="CHEBI:195366"/>
    </ligand>
</feature>
<dbReference type="GO" id="GO:0004644">
    <property type="term" value="F:phosphoribosylglycinamide formyltransferase activity"/>
    <property type="evidence" value="ECO:0007669"/>
    <property type="project" value="UniProtKB-UniRule"/>
</dbReference>
<proteinExistence type="inferred from homology"/>
<dbReference type="EC" id="2.1.2.2" evidence="6"/>
<name>A0A1B1YU10_9GAMM</name>
<gene>
    <name evidence="6" type="primary">purN</name>
    <name evidence="8" type="ORF">PG2T_08460</name>
</gene>
<dbReference type="HAMAP" id="MF_01930">
    <property type="entry name" value="PurN"/>
    <property type="match status" value="1"/>
</dbReference>
<dbReference type="FunCoup" id="A0A1B1YU10">
    <property type="interactions" value="571"/>
</dbReference>
<dbReference type="Pfam" id="PF00551">
    <property type="entry name" value="Formyl_trans_N"/>
    <property type="match status" value="1"/>
</dbReference>